<comment type="caution">
    <text evidence="2">The sequence shown here is derived from an EMBL/GenBank/DDBJ whole genome shotgun (WGS) entry which is preliminary data.</text>
</comment>
<protein>
    <submittedName>
        <fullName evidence="2">Uncharacterized protein</fullName>
    </submittedName>
</protein>
<feature type="region of interest" description="Disordered" evidence="1">
    <location>
        <begin position="1"/>
        <end position="48"/>
    </location>
</feature>
<reference evidence="2 3" key="1">
    <citation type="submission" date="2014-03" db="EMBL/GenBank/DDBJ databases">
        <authorList>
            <person name="Sibley D."/>
            <person name="Venepally P."/>
            <person name="Karamycheva S."/>
            <person name="Hadjithomas M."/>
            <person name="Khan A."/>
            <person name="Brunk B."/>
            <person name="Roos D."/>
            <person name="Caler E."/>
            <person name="Lorenzi H."/>
        </authorList>
    </citation>
    <scope>NUCLEOTIDE SEQUENCE [LARGE SCALE GENOMIC DNA]</scope>
    <source>
        <strain evidence="3">p89</strain>
    </source>
</reference>
<dbReference type="Proteomes" id="UP000028828">
    <property type="component" value="Unassembled WGS sequence"/>
</dbReference>
<organism evidence="2 3">
    <name type="scientific">Toxoplasma gondii p89</name>
    <dbReference type="NCBI Taxonomy" id="943119"/>
    <lineage>
        <taxon>Eukaryota</taxon>
        <taxon>Sar</taxon>
        <taxon>Alveolata</taxon>
        <taxon>Apicomplexa</taxon>
        <taxon>Conoidasida</taxon>
        <taxon>Coccidia</taxon>
        <taxon>Eucoccidiorida</taxon>
        <taxon>Eimeriorina</taxon>
        <taxon>Sarcocystidae</taxon>
        <taxon>Toxoplasma</taxon>
    </lineage>
</organism>
<gene>
    <name evidence="2" type="ORF">TGP89_260400</name>
</gene>
<dbReference type="AlphaFoldDB" id="A0A086K6F2"/>
<dbReference type="VEuPathDB" id="ToxoDB:TGP89_260400"/>
<feature type="compositionally biased region" description="Polar residues" evidence="1">
    <location>
        <begin position="150"/>
        <end position="166"/>
    </location>
</feature>
<evidence type="ECO:0000313" key="2">
    <source>
        <dbReference type="EMBL" id="KFG39970.1"/>
    </source>
</evidence>
<evidence type="ECO:0000313" key="3">
    <source>
        <dbReference type="Proteomes" id="UP000028828"/>
    </source>
</evidence>
<accession>A0A086K6F2</accession>
<evidence type="ECO:0000256" key="1">
    <source>
        <dbReference type="SAM" id="MobiDB-lite"/>
    </source>
</evidence>
<feature type="region of interest" description="Disordered" evidence="1">
    <location>
        <begin position="150"/>
        <end position="172"/>
    </location>
</feature>
<dbReference type="EMBL" id="AEYI02001228">
    <property type="protein sequence ID" value="KFG39970.1"/>
    <property type="molecule type" value="Genomic_DNA"/>
</dbReference>
<feature type="compositionally biased region" description="Polar residues" evidence="1">
    <location>
        <begin position="26"/>
        <end position="48"/>
    </location>
</feature>
<sequence>MARGFPSSSELETETPDDLSILGDSRLSSNLTERSGSTAGSVATPKSTCSSELRASDLILDSLTLGVSQEGVVPGGSTTCMKPYFAQRTNQDAAVFRQDTDEVGECCSESPEKQPQKSRLHAFGTGVHPNIRESPMTGMLTPSSHISTPGSVTDDCANSNPSTARSKQAHGRHVSHIVSHSMVVPTELSAHEVVYLKMLYYYKQKSRSARENLWGPSDLCFHCCRRYKSVDPKADSLLDDLKRHGGLHAA</sequence>
<name>A0A086K6F2_TOXGO</name>
<proteinExistence type="predicted"/>
<dbReference type="OrthoDB" id="329800at2759"/>
<feature type="compositionally biased region" description="Polar residues" evidence="1">
    <location>
        <begin position="1"/>
        <end position="10"/>
    </location>
</feature>